<protein>
    <submittedName>
        <fullName evidence="1">Uncharacterized protein</fullName>
    </submittedName>
</protein>
<name>A0A9X3N2Y6_9ACTN</name>
<comment type="caution">
    <text evidence="1">The sequence shown here is derived from an EMBL/GenBank/DDBJ whole genome shotgun (WGS) entry which is preliminary data.</text>
</comment>
<evidence type="ECO:0000313" key="1">
    <source>
        <dbReference type="EMBL" id="MDA0166098.1"/>
    </source>
</evidence>
<gene>
    <name evidence="1" type="ORF">OM076_37890</name>
</gene>
<keyword evidence="2" id="KW-1185">Reference proteome</keyword>
<dbReference type="PROSITE" id="PS51257">
    <property type="entry name" value="PROKAR_LIPOPROTEIN"/>
    <property type="match status" value="1"/>
</dbReference>
<proteinExistence type="predicted"/>
<dbReference type="Proteomes" id="UP001149140">
    <property type="component" value="Unassembled WGS sequence"/>
</dbReference>
<dbReference type="EMBL" id="JAPDOD010000058">
    <property type="protein sequence ID" value="MDA0166098.1"/>
    <property type="molecule type" value="Genomic_DNA"/>
</dbReference>
<evidence type="ECO:0000313" key="2">
    <source>
        <dbReference type="Proteomes" id="UP001149140"/>
    </source>
</evidence>
<sequence length="211" mass="22409">MRRLLLLPILAACAAVGLTGCGKEANALDPQLRARTFTFDASVAPKDREWILAAIDKVRPEARQLIDDVDGMVTISTFNQPNGAAVGTTLQVGERQFAVRFNLGYLDGERKSDRDVTVAHELGHVVDFALMPSDLRNQLAAQLPTSGACFTADSGDCTAPEERFADTFAKWALRGAVSAYGAGYGTLAPASLESWGAPLASLAIAVEVASR</sequence>
<dbReference type="AlphaFoldDB" id="A0A9X3N2Y6"/>
<dbReference type="RefSeq" id="WP_270045358.1">
    <property type="nucleotide sequence ID" value="NZ_JAPDOD010000058.1"/>
</dbReference>
<accession>A0A9X3N2Y6</accession>
<organism evidence="1 2">
    <name type="scientific">Solirubrobacter ginsenosidimutans</name>
    <dbReference type="NCBI Taxonomy" id="490573"/>
    <lineage>
        <taxon>Bacteria</taxon>
        <taxon>Bacillati</taxon>
        <taxon>Actinomycetota</taxon>
        <taxon>Thermoleophilia</taxon>
        <taxon>Solirubrobacterales</taxon>
        <taxon>Solirubrobacteraceae</taxon>
        <taxon>Solirubrobacter</taxon>
    </lineage>
</organism>
<reference evidence="1" key="1">
    <citation type="submission" date="2022-10" db="EMBL/GenBank/DDBJ databases">
        <title>The WGS of Solirubrobacter ginsenosidimutans DSM 21036.</title>
        <authorList>
            <person name="Jiang Z."/>
        </authorList>
    </citation>
    <scope>NUCLEOTIDE SEQUENCE</scope>
    <source>
        <strain evidence="1">DSM 21036</strain>
    </source>
</reference>